<dbReference type="Pfam" id="PF00534">
    <property type="entry name" value="Glycos_transf_1"/>
    <property type="match status" value="1"/>
</dbReference>
<feature type="domain" description="Glycosyl transferase family 1" evidence="1">
    <location>
        <begin position="185"/>
        <end position="340"/>
    </location>
</feature>
<dbReference type="SUPFAM" id="SSF53756">
    <property type="entry name" value="UDP-Glycosyltransferase/glycogen phosphorylase"/>
    <property type="match status" value="1"/>
</dbReference>
<organism evidence="3 4">
    <name type="scientific">Negadavirga shengliensis</name>
    <dbReference type="NCBI Taxonomy" id="1389218"/>
    <lineage>
        <taxon>Bacteria</taxon>
        <taxon>Pseudomonadati</taxon>
        <taxon>Bacteroidota</taxon>
        <taxon>Cytophagia</taxon>
        <taxon>Cytophagales</taxon>
        <taxon>Cyclobacteriaceae</taxon>
        <taxon>Negadavirga</taxon>
    </lineage>
</organism>
<dbReference type="RefSeq" id="WP_377060634.1">
    <property type="nucleotide sequence ID" value="NZ_JBHSJJ010000001.1"/>
</dbReference>
<evidence type="ECO:0000313" key="3">
    <source>
        <dbReference type="EMBL" id="MFC4870254.1"/>
    </source>
</evidence>
<keyword evidence="4" id="KW-1185">Reference proteome</keyword>
<feature type="domain" description="Glycosyltransferase subfamily 4-like N-terminal" evidence="2">
    <location>
        <begin position="11"/>
        <end position="180"/>
    </location>
</feature>
<dbReference type="InterPro" id="IPR050194">
    <property type="entry name" value="Glycosyltransferase_grp1"/>
</dbReference>
<dbReference type="PANTHER" id="PTHR45947">
    <property type="entry name" value="SULFOQUINOVOSYL TRANSFERASE SQD2"/>
    <property type="match status" value="1"/>
</dbReference>
<dbReference type="EMBL" id="JBHSJJ010000001">
    <property type="protein sequence ID" value="MFC4870254.1"/>
    <property type="molecule type" value="Genomic_DNA"/>
</dbReference>
<dbReference type="Gene3D" id="3.40.50.2000">
    <property type="entry name" value="Glycogen Phosphorylase B"/>
    <property type="match status" value="2"/>
</dbReference>
<name>A0ABV9SVB4_9BACT</name>
<dbReference type="InterPro" id="IPR023881">
    <property type="entry name" value="Thiol_BshA"/>
</dbReference>
<comment type="caution">
    <text evidence="3">The sequence shown here is derived from an EMBL/GenBank/DDBJ whole genome shotgun (WGS) entry which is preliminary data.</text>
</comment>
<dbReference type="InterPro" id="IPR001296">
    <property type="entry name" value="Glyco_trans_1"/>
</dbReference>
<accession>A0ABV9SVB4</accession>
<dbReference type="InterPro" id="IPR028098">
    <property type="entry name" value="Glyco_trans_4-like_N"/>
</dbReference>
<evidence type="ECO:0000259" key="2">
    <source>
        <dbReference type="Pfam" id="PF13439"/>
    </source>
</evidence>
<evidence type="ECO:0000313" key="4">
    <source>
        <dbReference type="Proteomes" id="UP001595818"/>
    </source>
</evidence>
<reference evidence="4" key="1">
    <citation type="journal article" date="2019" name="Int. J. Syst. Evol. Microbiol.">
        <title>The Global Catalogue of Microorganisms (GCM) 10K type strain sequencing project: providing services to taxonomists for standard genome sequencing and annotation.</title>
        <authorList>
            <consortium name="The Broad Institute Genomics Platform"/>
            <consortium name="The Broad Institute Genome Sequencing Center for Infectious Disease"/>
            <person name="Wu L."/>
            <person name="Ma J."/>
        </authorList>
    </citation>
    <scope>NUCLEOTIDE SEQUENCE [LARGE SCALE GENOMIC DNA]</scope>
    <source>
        <strain evidence="4">CGMCC 4.7466</strain>
    </source>
</reference>
<sequence length="380" mass="42719">MKIGIVCYPTFGGSGVVATELGKALATKDHQIHFITYRQPTRLDFFSENLFYHEVDIKSYPLFEHAPYELALASKMVNVVKYEQLDLLHVHYAIPHASAAYMAKQILKRQGINIPVVTTLHGTDITLVGKDPSYEPVVTFSINESDGVTAVSEDLKKDTLLHFDIETHIEVIPNFIDLERFKKQKKEHFKKAICPNGEKLLVHTSNFRKVKRVEDAIRVFYEVRKIIPAKLLLVGDGPERDKMERLCRQLGVCDDVRFLGKLEAVEEVLSVADLFLMPSEKESFGLAALEAMACEVPLLSSNAGGLPELNVDGETGFLCNVGDIEGMTEKALYILDDKNLPGFKHRALERAKDFDVSKIMPLYESFYLKTIESSLLAPSK</sequence>
<dbReference type="Proteomes" id="UP001595818">
    <property type="component" value="Unassembled WGS sequence"/>
</dbReference>
<dbReference type="Pfam" id="PF13439">
    <property type="entry name" value="Glyco_transf_4"/>
    <property type="match status" value="1"/>
</dbReference>
<gene>
    <name evidence="3" type="primary">bshA</name>
    <name evidence="3" type="ORF">ACFPFU_01045</name>
</gene>
<proteinExistence type="predicted"/>
<protein>
    <submittedName>
        <fullName evidence="3">N-acetyl-alpha-D-glucosaminyl L-malate synthase BshA</fullName>
    </submittedName>
</protein>
<dbReference type="PANTHER" id="PTHR45947:SF3">
    <property type="entry name" value="SULFOQUINOVOSYL TRANSFERASE SQD2"/>
    <property type="match status" value="1"/>
</dbReference>
<dbReference type="NCBIfam" id="TIGR03999">
    <property type="entry name" value="thiol_BshA"/>
    <property type="match status" value="1"/>
</dbReference>
<evidence type="ECO:0000259" key="1">
    <source>
        <dbReference type="Pfam" id="PF00534"/>
    </source>
</evidence>